<keyword evidence="3" id="KW-0862">Zinc</keyword>
<evidence type="ECO:0000256" key="2">
    <source>
        <dbReference type="ARBA" id="ARBA00022771"/>
    </source>
</evidence>
<dbReference type="PANTHER" id="PTHR23327:SF42">
    <property type="entry name" value="LON PEPTIDASE N-TERMINAL DOMAIN AND RING FINGER PROTEIN C14F5.10C"/>
    <property type="match status" value="1"/>
</dbReference>
<keyword evidence="1" id="KW-0479">Metal-binding</keyword>
<dbReference type="Gene3D" id="2.30.130.40">
    <property type="entry name" value="LON domain-like"/>
    <property type="match status" value="1"/>
</dbReference>
<dbReference type="Gene3D" id="3.30.40.10">
    <property type="entry name" value="Zinc/RING finger domain, C3HC4 (zinc finger)"/>
    <property type="match status" value="1"/>
</dbReference>
<dbReference type="InterPro" id="IPR017907">
    <property type="entry name" value="Znf_RING_CS"/>
</dbReference>
<dbReference type="InterPro" id="IPR011990">
    <property type="entry name" value="TPR-like_helical_dom_sf"/>
</dbReference>
<evidence type="ECO:0000256" key="1">
    <source>
        <dbReference type="ARBA" id="ARBA00022723"/>
    </source>
</evidence>
<dbReference type="SUPFAM" id="SSF88697">
    <property type="entry name" value="PUA domain-like"/>
    <property type="match status" value="1"/>
</dbReference>
<sequence>MASSFAAEFSLAGIDDVQDFPWQSGEGSSMSWERYKHLCDLMQLGNKAFRENRLDQAIEFYSRANNIKPGDPIILSNRCAAYLRISEFLKHRPPSASEYRPLSGLDPTTHAGLALKDAEKVMSLQSNLVTSYILKANALVLLEKYELARDVICSGLQIDPQNNSLLSLDRSTANTFTRRNHIKPQRTDDYDCTLCLKLLYEPITTPCGHSFCRSCLFQSMDRGNRCPLCRTVLFISPRTSAVSVTLNNIIQKNFPEEYAERKSEHDSLTSPGVDLLPLFVMDVILPCQKFQLNIFEPRYRLMVRRIMEGNRRMGMAVIDSSSGSIADYACEVEITDIEPLPDGRFFLEVESRRRCRIIRNWDQDGYRIAEVEWVEDSYPPEGAERDDLLDMTNKAAAFARQWVKDAQEAAQGDRIRLAELFKAEGMMPPTRDPERFSFWLATLTNRRPSERLDLLRIRDTKEILRKFVEMIDMKDAGAKVSRDAVLCPKEEGGMGLSFIPEGKKATIMKHTF</sequence>
<proteinExistence type="predicted"/>
<feature type="domain" description="RING-type" evidence="6">
    <location>
        <begin position="192"/>
        <end position="230"/>
    </location>
</feature>
<dbReference type="Pfam" id="PF13923">
    <property type="entry name" value="zf-C3HC4_2"/>
    <property type="match status" value="1"/>
</dbReference>
<dbReference type="SMART" id="SM00028">
    <property type="entry name" value="TPR"/>
    <property type="match status" value="2"/>
</dbReference>
<dbReference type="CDD" id="cd16514">
    <property type="entry name" value="RING-HC_LONFs_rpt2"/>
    <property type="match status" value="1"/>
</dbReference>
<evidence type="ECO:0000259" key="7">
    <source>
        <dbReference type="PROSITE" id="PS51787"/>
    </source>
</evidence>
<dbReference type="PANTHER" id="PTHR23327">
    <property type="entry name" value="RING FINGER PROTEIN 127"/>
    <property type="match status" value="1"/>
</dbReference>
<dbReference type="SUPFAM" id="SSF57850">
    <property type="entry name" value="RING/U-box"/>
    <property type="match status" value="1"/>
</dbReference>
<dbReference type="AlphaFoldDB" id="A0AAW2PII5"/>
<reference evidence="8" key="2">
    <citation type="journal article" date="2024" name="Plant">
        <title>Genomic evolution and insights into agronomic trait innovations of Sesamum species.</title>
        <authorList>
            <person name="Miao H."/>
            <person name="Wang L."/>
            <person name="Qu L."/>
            <person name="Liu H."/>
            <person name="Sun Y."/>
            <person name="Le M."/>
            <person name="Wang Q."/>
            <person name="Wei S."/>
            <person name="Zheng Y."/>
            <person name="Lin W."/>
            <person name="Duan Y."/>
            <person name="Cao H."/>
            <person name="Xiong S."/>
            <person name="Wang X."/>
            <person name="Wei L."/>
            <person name="Li C."/>
            <person name="Ma Q."/>
            <person name="Ju M."/>
            <person name="Zhao R."/>
            <person name="Li G."/>
            <person name="Mu C."/>
            <person name="Tian Q."/>
            <person name="Mei H."/>
            <person name="Zhang T."/>
            <person name="Gao T."/>
            <person name="Zhang H."/>
        </authorList>
    </citation>
    <scope>NUCLEOTIDE SEQUENCE</scope>
    <source>
        <strain evidence="8">G02</strain>
    </source>
</reference>
<dbReference type="InterPro" id="IPR003111">
    <property type="entry name" value="Lon_prtase_N"/>
</dbReference>
<dbReference type="InterPro" id="IPR001841">
    <property type="entry name" value="Znf_RING"/>
</dbReference>
<dbReference type="GO" id="GO:0005737">
    <property type="term" value="C:cytoplasm"/>
    <property type="evidence" value="ECO:0007669"/>
    <property type="project" value="UniProtKB-ARBA"/>
</dbReference>
<dbReference type="InterPro" id="IPR019734">
    <property type="entry name" value="TPR_rpt"/>
</dbReference>
<dbReference type="PROSITE" id="PS50005">
    <property type="entry name" value="TPR"/>
    <property type="match status" value="1"/>
</dbReference>
<dbReference type="GO" id="GO:0008270">
    <property type="term" value="F:zinc ion binding"/>
    <property type="evidence" value="ECO:0007669"/>
    <property type="project" value="UniProtKB-KW"/>
</dbReference>
<keyword evidence="2 4" id="KW-0863">Zinc-finger</keyword>
<dbReference type="InterPro" id="IPR015947">
    <property type="entry name" value="PUA-like_sf"/>
</dbReference>
<dbReference type="InterPro" id="IPR046336">
    <property type="entry name" value="Lon_prtase_N_sf"/>
</dbReference>
<dbReference type="EMBL" id="JACGWJ010000017">
    <property type="protein sequence ID" value="KAL0355529.1"/>
    <property type="molecule type" value="Genomic_DNA"/>
</dbReference>
<feature type="repeat" description="TPR" evidence="5">
    <location>
        <begin position="38"/>
        <end position="71"/>
    </location>
</feature>
<reference evidence="8" key="1">
    <citation type="submission" date="2020-06" db="EMBL/GenBank/DDBJ databases">
        <authorList>
            <person name="Li T."/>
            <person name="Hu X."/>
            <person name="Zhang T."/>
            <person name="Song X."/>
            <person name="Zhang H."/>
            <person name="Dai N."/>
            <person name="Sheng W."/>
            <person name="Hou X."/>
            <person name="Wei L."/>
        </authorList>
    </citation>
    <scope>NUCLEOTIDE SEQUENCE</scope>
    <source>
        <strain evidence="8">G02</strain>
        <tissue evidence="8">Leaf</tissue>
    </source>
</reference>
<feature type="domain" description="Lon N-terminal" evidence="7">
    <location>
        <begin position="273"/>
        <end position="475"/>
    </location>
</feature>
<dbReference type="SMART" id="SM00184">
    <property type="entry name" value="RING"/>
    <property type="match status" value="1"/>
</dbReference>
<keyword evidence="5" id="KW-0802">TPR repeat</keyword>
<dbReference type="GO" id="GO:0061630">
    <property type="term" value="F:ubiquitin protein ligase activity"/>
    <property type="evidence" value="ECO:0007669"/>
    <property type="project" value="TreeGrafter"/>
</dbReference>
<evidence type="ECO:0000259" key="6">
    <source>
        <dbReference type="PROSITE" id="PS50089"/>
    </source>
</evidence>
<dbReference type="InterPro" id="IPR013083">
    <property type="entry name" value="Znf_RING/FYVE/PHD"/>
</dbReference>
<dbReference type="PROSITE" id="PS51787">
    <property type="entry name" value="LON_N"/>
    <property type="match status" value="1"/>
</dbReference>
<evidence type="ECO:0000256" key="4">
    <source>
        <dbReference type="PROSITE-ProRule" id="PRU00175"/>
    </source>
</evidence>
<evidence type="ECO:0000256" key="5">
    <source>
        <dbReference type="PROSITE-ProRule" id="PRU00339"/>
    </source>
</evidence>
<protein>
    <submittedName>
        <fullName evidence="8">LON peptidase N-terminal domain and RING finger protein 1</fullName>
    </submittedName>
</protein>
<name>A0AAW2PII5_SESRA</name>
<accession>A0AAW2PII5</accession>
<gene>
    <name evidence="8" type="ORF">Sradi_3999800</name>
</gene>
<organism evidence="8">
    <name type="scientific">Sesamum radiatum</name>
    <name type="common">Black benniseed</name>
    <dbReference type="NCBI Taxonomy" id="300843"/>
    <lineage>
        <taxon>Eukaryota</taxon>
        <taxon>Viridiplantae</taxon>
        <taxon>Streptophyta</taxon>
        <taxon>Embryophyta</taxon>
        <taxon>Tracheophyta</taxon>
        <taxon>Spermatophyta</taxon>
        <taxon>Magnoliopsida</taxon>
        <taxon>eudicotyledons</taxon>
        <taxon>Gunneridae</taxon>
        <taxon>Pentapetalae</taxon>
        <taxon>asterids</taxon>
        <taxon>lamiids</taxon>
        <taxon>Lamiales</taxon>
        <taxon>Pedaliaceae</taxon>
        <taxon>Sesamum</taxon>
    </lineage>
</organism>
<dbReference type="PROSITE" id="PS00518">
    <property type="entry name" value="ZF_RING_1"/>
    <property type="match status" value="1"/>
</dbReference>
<dbReference type="PROSITE" id="PS50089">
    <property type="entry name" value="ZF_RING_2"/>
    <property type="match status" value="1"/>
</dbReference>
<dbReference type="Gene3D" id="1.25.40.10">
    <property type="entry name" value="Tetratricopeptide repeat domain"/>
    <property type="match status" value="1"/>
</dbReference>
<evidence type="ECO:0000256" key="3">
    <source>
        <dbReference type="ARBA" id="ARBA00022833"/>
    </source>
</evidence>
<dbReference type="SMART" id="SM00464">
    <property type="entry name" value="LON"/>
    <property type="match status" value="1"/>
</dbReference>
<comment type="caution">
    <text evidence="8">The sequence shown here is derived from an EMBL/GenBank/DDBJ whole genome shotgun (WGS) entry which is preliminary data.</text>
</comment>
<dbReference type="Pfam" id="PF02190">
    <property type="entry name" value="LON_substr_bdg"/>
    <property type="match status" value="1"/>
</dbReference>
<evidence type="ECO:0000313" key="8">
    <source>
        <dbReference type="EMBL" id="KAL0355529.1"/>
    </source>
</evidence>
<dbReference type="SUPFAM" id="SSF48452">
    <property type="entry name" value="TPR-like"/>
    <property type="match status" value="1"/>
</dbReference>